<dbReference type="RefSeq" id="WP_198159453.1">
    <property type="nucleotide sequence ID" value="NZ_CAWRCI010000007.1"/>
</dbReference>
<feature type="transmembrane region" description="Helical" evidence="1">
    <location>
        <begin position="57"/>
        <end position="76"/>
    </location>
</feature>
<dbReference type="Proteomes" id="UP000073601">
    <property type="component" value="Unassembled WGS sequence"/>
</dbReference>
<keyword evidence="1" id="KW-0812">Transmembrane</keyword>
<accession>A0A128EZJ7</accession>
<keyword evidence="3" id="KW-1185">Reference proteome</keyword>
<keyword evidence="1" id="KW-0472">Membrane</keyword>
<evidence type="ECO:0000313" key="2">
    <source>
        <dbReference type="EMBL" id="CZF79695.1"/>
    </source>
</evidence>
<keyword evidence="1" id="KW-1133">Transmembrane helix</keyword>
<dbReference type="EMBL" id="FIZY01000007">
    <property type="protein sequence ID" value="CZF79695.1"/>
    <property type="molecule type" value="Genomic_DNA"/>
</dbReference>
<sequence>MLVFIAYTIFNVFVPPFPLGTSSQMGQLYGLVPLLSLGAILFPQINTQSPESVTRSIGWIGLVAVSIVLACFKLYVW</sequence>
<reference evidence="3" key="1">
    <citation type="submission" date="2016-02" db="EMBL/GenBank/DDBJ databases">
        <authorList>
            <person name="Rodrigo-Torres Lidia"/>
            <person name="Arahal R.David."/>
        </authorList>
    </citation>
    <scope>NUCLEOTIDE SEQUENCE [LARGE SCALE GENOMIC DNA]</scope>
    <source>
        <strain evidence="3">CECT 8713</strain>
    </source>
</reference>
<evidence type="ECO:0000313" key="3">
    <source>
        <dbReference type="Proteomes" id="UP000073601"/>
    </source>
</evidence>
<dbReference type="AlphaFoldDB" id="A0A128EZJ7"/>
<organism evidence="2 3">
    <name type="scientific">Grimontia marina</name>
    <dbReference type="NCBI Taxonomy" id="646534"/>
    <lineage>
        <taxon>Bacteria</taxon>
        <taxon>Pseudomonadati</taxon>
        <taxon>Pseudomonadota</taxon>
        <taxon>Gammaproteobacteria</taxon>
        <taxon>Vibrionales</taxon>
        <taxon>Vibrionaceae</taxon>
        <taxon>Grimontia</taxon>
    </lineage>
</organism>
<gene>
    <name evidence="2" type="ORF">GMA8713_01089</name>
</gene>
<proteinExistence type="predicted"/>
<evidence type="ECO:0000256" key="1">
    <source>
        <dbReference type="SAM" id="Phobius"/>
    </source>
</evidence>
<name>A0A128EZJ7_9GAMM</name>
<protein>
    <submittedName>
        <fullName evidence="2">Uncharacterized protein</fullName>
    </submittedName>
</protein>
<feature type="transmembrane region" description="Helical" evidence="1">
    <location>
        <begin position="28"/>
        <end position="45"/>
    </location>
</feature>